<keyword evidence="7" id="KW-0472">Membrane</keyword>
<dbReference type="PRINTS" id="PR00727">
    <property type="entry name" value="LEADERPTASE"/>
</dbReference>
<dbReference type="GO" id="GO:0009003">
    <property type="term" value="F:signal peptidase activity"/>
    <property type="evidence" value="ECO:0007669"/>
    <property type="project" value="UniProtKB-EC"/>
</dbReference>
<gene>
    <name evidence="9" type="primary">lepB</name>
    <name evidence="9" type="ORF">D0433_05065</name>
</gene>
<keyword evidence="5 7" id="KW-0378">Hydrolase</keyword>
<comment type="caution">
    <text evidence="9">The sequence shown here is derived from an EMBL/GenBank/DDBJ whole genome shotgun (WGS) entry which is preliminary data.</text>
</comment>
<reference evidence="9 10" key="1">
    <citation type="journal article" date="2011" name="ISME J.">
        <title>Community ecology of hot spring cyanobacterial mats: predominant populations and their functional potential.</title>
        <authorList>
            <person name="Klatt C.G."/>
            <person name="Wood J.M."/>
            <person name="Rusch D.B."/>
            <person name="Bateson M.M."/>
            <person name="Hamamura N."/>
            <person name="Heidelberg J.F."/>
            <person name="Grossman A.R."/>
            <person name="Bhaya D."/>
            <person name="Cohan F.M."/>
            <person name="Kuhl M."/>
            <person name="Bryant D.A."/>
            <person name="Ward D.M."/>
        </authorList>
    </citation>
    <scope>NUCLEOTIDE SEQUENCE [LARGE SCALE GENOMIC DNA]</scope>
    <source>
        <strain evidence="9">OS</strain>
    </source>
</reference>
<dbReference type="Pfam" id="PF10502">
    <property type="entry name" value="Peptidase_S26"/>
    <property type="match status" value="1"/>
</dbReference>
<protein>
    <recommendedName>
        <fullName evidence="4 7">Signal peptidase I</fullName>
        <ecNumber evidence="3 7">3.4.21.89</ecNumber>
    </recommendedName>
</protein>
<dbReference type="NCBIfam" id="TIGR02227">
    <property type="entry name" value="sigpep_I_bact"/>
    <property type="match status" value="1"/>
</dbReference>
<evidence type="ECO:0000256" key="3">
    <source>
        <dbReference type="ARBA" id="ARBA00013208"/>
    </source>
</evidence>
<keyword evidence="7" id="KW-1133">Transmembrane helix</keyword>
<dbReference type="GO" id="GO:0006465">
    <property type="term" value="P:signal peptide processing"/>
    <property type="evidence" value="ECO:0007669"/>
    <property type="project" value="InterPro"/>
</dbReference>
<dbReference type="EC" id="3.4.21.89" evidence="3 7"/>
<evidence type="ECO:0000256" key="6">
    <source>
        <dbReference type="PIRSR" id="PIRSR600223-1"/>
    </source>
</evidence>
<comment type="catalytic activity">
    <reaction evidence="1 7">
        <text>Cleavage of hydrophobic, N-terminal signal or leader sequences from secreted and periplasmic proteins.</text>
        <dbReference type="EC" id="3.4.21.89"/>
    </reaction>
</comment>
<proteinExistence type="inferred from homology"/>
<feature type="active site" evidence="6">
    <location>
        <position position="48"/>
    </location>
</feature>
<dbReference type="PANTHER" id="PTHR43390">
    <property type="entry name" value="SIGNAL PEPTIDASE I"/>
    <property type="match status" value="1"/>
</dbReference>
<evidence type="ECO:0000259" key="8">
    <source>
        <dbReference type="Pfam" id="PF10502"/>
    </source>
</evidence>
<dbReference type="AlphaFoldDB" id="A0A395M3Y1"/>
<dbReference type="GO" id="GO:0004252">
    <property type="term" value="F:serine-type endopeptidase activity"/>
    <property type="evidence" value="ECO:0007669"/>
    <property type="project" value="InterPro"/>
</dbReference>
<sequence>MLNGRNEAKQSAKKSKSREWIEALIFAGIAAFILRSFVIEAYRIPTGSMENTLLAGDFLLVNKFIYGAVVPFTDYRLPGFKNVEQGDVVVFKYPRDKEVNYIKRCVATAGKTIEIKDRKVFVDGIEFPLPPEAQFLSRQVIPPGQAEMNIFPPYSSFNKDNFGPLYIPKKGDKITLTAENYYTYKFLLEYEGHSTALMGRQVYVDGKPATEYEVKQDYYFMMGDNRDNSLDSRYWGFVPHSHIVGSALIIYWSWDPDISIFHIFDKLASIRWSRIGRVVH</sequence>
<evidence type="ECO:0000313" key="9">
    <source>
        <dbReference type="EMBL" id="RFM24594.1"/>
    </source>
</evidence>
<dbReference type="Proteomes" id="UP000266389">
    <property type="component" value="Unassembled WGS sequence"/>
</dbReference>
<keyword evidence="7" id="KW-0812">Transmembrane</keyword>
<dbReference type="CDD" id="cd06530">
    <property type="entry name" value="S26_SPase_I"/>
    <property type="match status" value="1"/>
</dbReference>
<evidence type="ECO:0000256" key="5">
    <source>
        <dbReference type="ARBA" id="ARBA00022801"/>
    </source>
</evidence>
<dbReference type="PROSITE" id="PS00761">
    <property type="entry name" value="SPASE_I_3"/>
    <property type="match status" value="1"/>
</dbReference>
<dbReference type="InterPro" id="IPR019533">
    <property type="entry name" value="Peptidase_S26"/>
</dbReference>
<evidence type="ECO:0000256" key="4">
    <source>
        <dbReference type="ARBA" id="ARBA00019232"/>
    </source>
</evidence>
<evidence type="ECO:0000256" key="2">
    <source>
        <dbReference type="ARBA" id="ARBA00009370"/>
    </source>
</evidence>
<dbReference type="InterPro" id="IPR036286">
    <property type="entry name" value="LexA/Signal_pep-like_sf"/>
</dbReference>
<keyword evidence="7" id="KW-0645">Protease</keyword>
<feature type="transmembrane region" description="Helical" evidence="7">
    <location>
        <begin position="20"/>
        <end position="38"/>
    </location>
</feature>
<name>A0A395M3Y1_9BACT</name>
<dbReference type="SUPFAM" id="SSF51306">
    <property type="entry name" value="LexA/Signal peptidase"/>
    <property type="match status" value="1"/>
</dbReference>
<dbReference type="EMBL" id="PHFL01000039">
    <property type="protein sequence ID" value="RFM24594.1"/>
    <property type="molecule type" value="Genomic_DNA"/>
</dbReference>
<comment type="similarity">
    <text evidence="2 7">Belongs to the peptidase S26 family.</text>
</comment>
<evidence type="ECO:0000313" key="10">
    <source>
        <dbReference type="Proteomes" id="UP000266389"/>
    </source>
</evidence>
<dbReference type="Gene3D" id="2.10.109.10">
    <property type="entry name" value="Umud Fragment, subunit A"/>
    <property type="match status" value="2"/>
</dbReference>
<organism evidence="9 10">
    <name type="scientific">Candidatus Thermochlorobacter aerophilus</name>
    <dbReference type="NCBI Taxonomy" id="1868324"/>
    <lineage>
        <taxon>Bacteria</taxon>
        <taxon>Pseudomonadati</taxon>
        <taxon>Chlorobiota</taxon>
        <taxon>Chlorobiia</taxon>
        <taxon>Chlorobiales</taxon>
        <taxon>Candidatus Thermochlorobacteriaceae</taxon>
        <taxon>Candidatus Thermochlorobacter</taxon>
    </lineage>
</organism>
<comment type="subcellular location">
    <subcellularLocation>
        <location evidence="7">Membrane</location>
        <topology evidence="7">Single-pass type II membrane protein</topology>
    </subcellularLocation>
</comment>
<dbReference type="InterPro" id="IPR019758">
    <property type="entry name" value="Pept_S26A_signal_pept_1_CS"/>
</dbReference>
<evidence type="ECO:0000256" key="7">
    <source>
        <dbReference type="RuleBase" id="RU362042"/>
    </source>
</evidence>
<dbReference type="PANTHER" id="PTHR43390:SF1">
    <property type="entry name" value="CHLOROPLAST PROCESSING PEPTIDASE"/>
    <property type="match status" value="1"/>
</dbReference>
<feature type="active site" evidence="6">
    <location>
        <position position="103"/>
    </location>
</feature>
<accession>A0A395M3Y1</accession>
<evidence type="ECO:0000256" key="1">
    <source>
        <dbReference type="ARBA" id="ARBA00000677"/>
    </source>
</evidence>
<feature type="domain" description="Peptidase S26" evidence="8">
    <location>
        <begin position="18"/>
        <end position="252"/>
    </location>
</feature>
<dbReference type="InterPro" id="IPR000223">
    <property type="entry name" value="Pept_S26A_signal_pept_1"/>
</dbReference>
<dbReference type="GO" id="GO:0016020">
    <property type="term" value="C:membrane"/>
    <property type="evidence" value="ECO:0007669"/>
    <property type="project" value="UniProtKB-SubCell"/>
</dbReference>